<evidence type="ECO:0000313" key="4">
    <source>
        <dbReference type="Proteomes" id="UP000292686"/>
    </source>
</evidence>
<evidence type="ECO:0000256" key="1">
    <source>
        <dbReference type="SAM" id="Phobius"/>
    </source>
</evidence>
<feature type="transmembrane region" description="Helical" evidence="1">
    <location>
        <begin position="14"/>
        <end position="38"/>
    </location>
</feature>
<dbReference type="EMBL" id="JACCBI010000001">
    <property type="protein sequence ID" value="NYD68148.1"/>
    <property type="molecule type" value="Genomic_DNA"/>
</dbReference>
<evidence type="ECO:0000313" key="5">
    <source>
        <dbReference type="Proteomes" id="UP000581087"/>
    </source>
</evidence>
<keyword evidence="1" id="KW-0472">Membrane</keyword>
<dbReference type="Proteomes" id="UP000581087">
    <property type="component" value="Unassembled WGS sequence"/>
</dbReference>
<comment type="caution">
    <text evidence="3">The sequence shown here is derived from an EMBL/GenBank/DDBJ whole genome shotgun (WGS) entry which is preliminary data.</text>
</comment>
<proteinExistence type="predicted"/>
<protein>
    <submittedName>
        <fullName evidence="3">Uncharacterized protein</fullName>
    </submittedName>
</protein>
<reference evidence="2 5" key="2">
    <citation type="submission" date="2020-07" db="EMBL/GenBank/DDBJ databases">
        <title>Sequencing the genomes of 1000 actinobacteria strains.</title>
        <authorList>
            <person name="Klenk H.-P."/>
        </authorList>
    </citation>
    <scope>NUCLEOTIDE SEQUENCE [LARGE SCALE GENOMIC DNA]</scope>
    <source>
        <strain evidence="2 5">DSM 23870</strain>
    </source>
</reference>
<dbReference type="AlphaFoldDB" id="A0A4Q2MF00"/>
<organism evidence="3 4">
    <name type="scientific">Agromyces atrinae</name>
    <dbReference type="NCBI Taxonomy" id="592376"/>
    <lineage>
        <taxon>Bacteria</taxon>
        <taxon>Bacillati</taxon>
        <taxon>Actinomycetota</taxon>
        <taxon>Actinomycetes</taxon>
        <taxon>Micrococcales</taxon>
        <taxon>Microbacteriaceae</taxon>
        <taxon>Agromyces</taxon>
    </lineage>
</organism>
<gene>
    <name evidence="2" type="ORF">BJ972_002667</name>
    <name evidence="3" type="ORF">ESP50_00430</name>
</gene>
<keyword evidence="1" id="KW-0812">Transmembrane</keyword>
<keyword evidence="4" id="KW-1185">Reference proteome</keyword>
<dbReference type="Proteomes" id="UP000292686">
    <property type="component" value="Unassembled WGS sequence"/>
</dbReference>
<dbReference type="RefSeq" id="WP_129171975.1">
    <property type="nucleotide sequence ID" value="NZ_JACCBI010000001.1"/>
</dbReference>
<evidence type="ECO:0000313" key="2">
    <source>
        <dbReference type="EMBL" id="NYD68148.1"/>
    </source>
</evidence>
<accession>A0A4Q2MF00</accession>
<evidence type="ECO:0000313" key="3">
    <source>
        <dbReference type="EMBL" id="RXZ87710.1"/>
    </source>
</evidence>
<reference evidence="3 4" key="1">
    <citation type="submission" date="2019-01" db="EMBL/GenBank/DDBJ databases">
        <title>Agromyces.</title>
        <authorList>
            <person name="Li J."/>
        </authorList>
    </citation>
    <scope>NUCLEOTIDE SEQUENCE [LARGE SCALE GENOMIC DNA]</scope>
    <source>
        <strain evidence="3 4">DSM 23870</strain>
    </source>
</reference>
<sequence length="60" mass="6068">MTESAAPPPTRPRWVLPVLIGTVVLVLLAGAAFATVAITSLASAPGTATDDTGHVTLNEQ</sequence>
<dbReference type="EMBL" id="SDPM01000001">
    <property type="protein sequence ID" value="RXZ87710.1"/>
    <property type="molecule type" value="Genomic_DNA"/>
</dbReference>
<name>A0A4Q2MF00_9MICO</name>
<keyword evidence="1" id="KW-1133">Transmembrane helix</keyword>